<comment type="caution">
    <text evidence="6">The sequence shown here is derived from an EMBL/GenBank/DDBJ whole genome shotgun (WGS) entry which is preliminary data.</text>
</comment>
<evidence type="ECO:0000259" key="5">
    <source>
        <dbReference type="PROSITE" id="PS50110"/>
    </source>
</evidence>
<dbReference type="Proteomes" id="UP000009881">
    <property type="component" value="Unassembled WGS sequence"/>
</dbReference>
<dbReference type="InterPro" id="IPR012312">
    <property type="entry name" value="Hemerythrin-like"/>
</dbReference>
<dbReference type="GO" id="GO:0046872">
    <property type="term" value="F:metal ion binding"/>
    <property type="evidence" value="ECO:0007669"/>
    <property type="project" value="UniProtKB-KW"/>
</dbReference>
<dbReference type="PANTHER" id="PTHR43228">
    <property type="entry name" value="TWO-COMPONENT RESPONSE REGULATOR"/>
    <property type="match status" value="1"/>
</dbReference>
<dbReference type="OrthoDB" id="7305302at2"/>
<name>K9H3A1_9PROT</name>
<dbReference type="SUPFAM" id="SSF47188">
    <property type="entry name" value="Hemerythrin-like"/>
    <property type="match status" value="1"/>
</dbReference>
<evidence type="ECO:0000256" key="3">
    <source>
        <dbReference type="ARBA" id="ARBA00023004"/>
    </source>
</evidence>
<dbReference type="eggNOG" id="COG0784">
    <property type="taxonomic scope" value="Bacteria"/>
</dbReference>
<keyword evidence="4" id="KW-0597">Phosphoprotein</keyword>
<dbReference type="Gene3D" id="3.40.50.2300">
    <property type="match status" value="1"/>
</dbReference>
<keyword evidence="7" id="KW-1185">Reference proteome</keyword>
<evidence type="ECO:0000256" key="4">
    <source>
        <dbReference type="PROSITE-ProRule" id="PRU00169"/>
    </source>
</evidence>
<dbReference type="Pfam" id="PF01814">
    <property type="entry name" value="Hemerythrin"/>
    <property type="match status" value="1"/>
</dbReference>
<feature type="domain" description="Response regulatory" evidence="5">
    <location>
        <begin position="176"/>
        <end position="291"/>
    </location>
</feature>
<dbReference type="SUPFAM" id="SSF52172">
    <property type="entry name" value="CheY-like"/>
    <property type="match status" value="1"/>
</dbReference>
<dbReference type="InterPro" id="IPR035938">
    <property type="entry name" value="Hemerythrin-like_sf"/>
</dbReference>
<dbReference type="RefSeq" id="WP_009540010.1">
    <property type="nucleotide sequence ID" value="NZ_ANHY01000006.1"/>
</dbReference>
<dbReference type="eggNOG" id="COG2703">
    <property type="taxonomic scope" value="Bacteria"/>
</dbReference>
<dbReference type="GO" id="GO:0000160">
    <property type="term" value="P:phosphorelay signal transduction system"/>
    <property type="evidence" value="ECO:0007669"/>
    <property type="project" value="InterPro"/>
</dbReference>
<feature type="modified residue" description="4-aspartylphosphate" evidence="4">
    <location>
        <position position="226"/>
    </location>
</feature>
<dbReference type="STRING" id="1238182.C882_3902"/>
<evidence type="ECO:0000313" key="6">
    <source>
        <dbReference type="EMBL" id="EKV31529.1"/>
    </source>
</evidence>
<dbReference type="Gene3D" id="1.20.120.50">
    <property type="entry name" value="Hemerythrin-like"/>
    <property type="match status" value="1"/>
</dbReference>
<dbReference type="InterPro" id="IPR052048">
    <property type="entry name" value="ST_Response_Regulator"/>
</dbReference>
<comment type="similarity">
    <text evidence="1">Belongs to the hemerythrin family.</text>
</comment>
<dbReference type="AlphaFoldDB" id="K9H3A1"/>
<dbReference type="InterPro" id="IPR011006">
    <property type="entry name" value="CheY-like_superfamily"/>
</dbReference>
<dbReference type="EMBL" id="ANHY01000006">
    <property type="protein sequence ID" value="EKV31529.1"/>
    <property type="molecule type" value="Genomic_DNA"/>
</dbReference>
<dbReference type="SMART" id="SM00448">
    <property type="entry name" value="REC"/>
    <property type="match status" value="1"/>
</dbReference>
<proteinExistence type="inferred from homology"/>
<dbReference type="InterPro" id="IPR012827">
    <property type="entry name" value="Hemerythrin_metal-bd"/>
</dbReference>
<reference evidence="6 7" key="1">
    <citation type="journal article" date="2013" name="Genome Announc.">
        <title>Draft Genome Sequence of an Alphaproteobacterium, Caenispirillum salinarum AK4(T), Isolated from a Solar Saltern.</title>
        <authorList>
            <person name="Khatri I."/>
            <person name="Singh A."/>
            <person name="Korpole S."/>
            <person name="Pinnaka A.K."/>
            <person name="Subramanian S."/>
        </authorList>
    </citation>
    <scope>NUCLEOTIDE SEQUENCE [LARGE SCALE GENOMIC DNA]</scope>
    <source>
        <strain evidence="6 7">AK4</strain>
    </source>
</reference>
<dbReference type="PANTHER" id="PTHR43228:SF1">
    <property type="entry name" value="TWO-COMPONENT RESPONSE REGULATOR ARR22"/>
    <property type="match status" value="1"/>
</dbReference>
<protein>
    <submittedName>
        <fullName evidence="6">Hemerythrin</fullName>
    </submittedName>
</protein>
<gene>
    <name evidence="6" type="ORF">C882_3902</name>
</gene>
<evidence type="ECO:0000256" key="1">
    <source>
        <dbReference type="ARBA" id="ARBA00010587"/>
    </source>
</evidence>
<evidence type="ECO:0000256" key="2">
    <source>
        <dbReference type="ARBA" id="ARBA00022723"/>
    </source>
</evidence>
<dbReference type="NCBIfam" id="NF033749">
    <property type="entry name" value="bact_hemeryth"/>
    <property type="match status" value="1"/>
</dbReference>
<keyword evidence="3" id="KW-0408">Iron</keyword>
<sequence>MGNQGARNIAWSKDLEIGIPVIDADHKVLVSLLNQVFDTVGDNEEKATLGSVLNSLVEYTEYHFAREEKLQEVAGYSGLEAHKARHRDLERQVMEIRSRFEEDPDSVHGGEVLDFLRDWLVDHIEKRDFDYRDACLASPDAIAAAARIRFGESDADREAQEREEARAPAVDWAALKVLVVEDNRNFQVIIQTILKSLGVRDIHVAGNGQEGLDDLAERAPDLVLCDWRMETMDGLEFARQARERGSQARIIMMSGYSDGEVREKALAAGVDAFLEKPITARGFLDAATKVLSHV</sequence>
<evidence type="ECO:0000313" key="7">
    <source>
        <dbReference type="Proteomes" id="UP000009881"/>
    </source>
</evidence>
<dbReference type="CDD" id="cd17546">
    <property type="entry name" value="REC_hyHK_CKI1_RcsC-like"/>
    <property type="match status" value="1"/>
</dbReference>
<dbReference type="Pfam" id="PF00072">
    <property type="entry name" value="Response_reg"/>
    <property type="match status" value="1"/>
</dbReference>
<dbReference type="CDD" id="cd12107">
    <property type="entry name" value="Hemerythrin"/>
    <property type="match status" value="1"/>
</dbReference>
<dbReference type="NCBIfam" id="TIGR02481">
    <property type="entry name" value="hemeryth_dom"/>
    <property type="match status" value="1"/>
</dbReference>
<keyword evidence="2" id="KW-0479">Metal-binding</keyword>
<dbReference type="PROSITE" id="PS50110">
    <property type="entry name" value="RESPONSE_REGULATORY"/>
    <property type="match status" value="1"/>
</dbReference>
<dbReference type="InterPro" id="IPR001789">
    <property type="entry name" value="Sig_transdc_resp-reg_receiver"/>
</dbReference>
<organism evidence="6 7">
    <name type="scientific">Caenispirillum salinarum AK4</name>
    <dbReference type="NCBI Taxonomy" id="1238182"/>
    <lineage>
        <taxon>Bacteria</taxon>
        <taxon>Pseudomonadati</taxon>
        <taxon>Pseudomonadota</taxon>
        <taxon>Alphaproteobacteria</taxon>
        <taxon>Rhodospirillales</taxon>
        <taxon>Novispirillaceae</taxon>
        <taxon>Caenispirillum</taxon>
    </lineage>
</organism>
<accession>K9H3A1</accession>